<keyword evidence="1" id="KW-0812">Transmembrane</keyword>
<keyword evidence="3" id="KW-1185">Reference proteome</keyword>
<gene>
    <name evidence="2" type="ORF">D1B31_06345</name>
</gene>
<name>A0A417YY07_9BACI</name>
<feature type="transmembrane region" description="Helical" evidence="1">
    <location>
        <begin position="41"/>
        <end position="60"/>
    </location>
</feature>
<comment type="caution">
    <text evidence="2">The sequence shown here is derived from an EMBL/GenBank/DDBJ whole genome shotgun (WGS) entry which is preliminary data.</text>
</comment>
<dbReference type="EMBL" id="QWEG01000003">
    <property type="protein sequence ID" value="RHW42242.1"/>
    <property type="molecule type" value="Genomic_DNA"/>
</dbReference>
<dbReference type="Proteomes" id="UP000284416">
    <property type="component" value="Unassembled WGS sequence"/>
</dbReference>
<dbReference type="PROSITE" id="PS51257">
    <property type="entry name" value="PROKAR_LIPOPROTEIN"/>
    <property type="match status" value="1"/>
</dbReference>
<reference evidence="2 3" key="1">
    <citation type="journal article" date="2017" name="Int. J. Syst. Evol. Microbiol.">
        <title>Bacillus notoginsengisoli sp. nov., a novel bacterium isolated from the rhizosphere of Panax notoginseng.</title>
        <authorList>
            <person name="Zhang M.Y."/>
            <person name="Cheng J."/>
            <person name="Cai Y."/>
            <person name="Zhang T.Y."/>
            <person name="Wu Y.Y."/>
            <person name="Manikprabhu D."/>
            <person name="Li W.J."/>
            <person name="Zhang Y.X."/>
        </authorList>
    </citation>
    <scope>NUCLEOTIDE SEQUENCE [LARGE SCALE GENOMIC DNA]</scope>
    <source>
        <strain evidence="2 3">JCM 30743</strain>
    </source>
</reference>
<dbReference type="AlphaFoldDB" id="A0A417YY07"/>
<keyword evidence="1" id="KW-1133">Transmembrane helix</keyword>
<keyword evidence="1" id="KW-0472">Membrane</keyword>
<evidence type="ECO:0000313" key="2">
    <source>
        <dbReference type="EMBL" id="RHW42242.1"/>
    </source>
</evidence>
<proteinExistence type="predicted"/>
<evidence type="ECO:0000313" key="3">
    <source>
        <dbReference type="Proteomes" id="UP000284416"/>
    </source>
</evidence>
<protein>
    <submittedName>
        <fullName evidence="2">Uncharacterized protein</fullName>
    </submittedName>
</protein>
<dbReference type="OrthoDB" id="2924197at2"/>
<dbReference type="RefSeq" id="WP_118919898.1">
    <property type="nucleotide sequence ID" value="NZ_QWEG01000003.1"/>
</dbReference>
<accession>A0A417YY07</accession>
<evidence type="ECO:0000256" key="1">
    <source>
        <dbReference type="SAM" id="Phobius"/>
    </source>
</evidence>
<organism evidence="2 3">
    <name type="scientific">Neobacillus notoginsengisoli</name>
    <dbReference type="NCBI Taxonomy" id="1578198"/>
    <lineage>
        <taxon>Bacteria</taxon>
        <taxon>Bacillati</taxon>
        <taxon>Bacillota</taxon>
        <taxon>Bacilli</taxon>
        <taxon>Bacillales</taxon>
        <taxon>Bacillaceae</taxon>
        <taxon>Neobacillus</taxon>
    </lineage>
</organism>
<sequence>MKISDFYFEAAKAYLNSSLIFLFSACLFVLINSLIGNVQLMVLTLPFIGASFAYFHMHLAKVKSAATSKMTFMNKSNTLLKSESILPLYENRLKPGLLLFSPAGLKIGELRKHRTSEFPAFTHVYELKDENLLTKAFYIVSGNLIDAFHADRRKLGCLEKKGDQWLFRTDIGGQTAMLECTSMFMDSKIFIAENTVACRLRRGIMPVEWSSVFFDANTPVLSFHKDVTEEDRLLFFAMLVKEFFIDR</sequence>
<feature type="transmembrane region" description="Helical" evidence="1">
    <location>
        <begin position="12"/>
        <end position="35"/>
    </location>
</feature>